<dbReference type="GO" id="GO:0008295">
    <property type="term" value="P:spermidine biosynthetic process"/>
    <property type="evidence" value="ECO:0007669"/>
    <property type="project" value="InterPro"/>
</dbReference>
<comment type="cofactor">
    <cofactor evidence="1">
        <name>pyruvate</name>
        <dbReference type="ChEBI" id="CHEBI:15361"/>
    </cofactor>
</comment>
<evidence type="ECO:0000313" key="10">
    <source>
        <dbReference type="EMBL" id="AYP68208.1"/>
    </source>
</evidence>
<evidence type="ECO:0000256" key="7">
    <source>
        <dbReference type="ARBA" id="ARBA00023270"/>
    </source>
</evidence>
<reference evidence="10 11" key="1">
    <citation type="submission" date="2018-09" db="EMBL/GenBank/DDBJ databases">
        <title>Comparative Genomic Analysis of Eight Novel Haloalkaliphilic Bacteriophages from Lake Elmenteita, Kenya.</title>
        <authorList>
            <person name="Akhwale J.K."/>
        </authorList>
    </citation>
    <scope>NUCLEOTIDE SEQUENCE [LARGE SCALE GENOMIC DNA]</scope>
</reference>
<name>A0A3G3BVD9_9CAUD</name>
<evidence type="ECO:0000256" key="3">
    <source>
        <dbReference type="ARBA" id="ARBA00022813"/>
    </source>
</evidence>
<dbReference type="EMBL" id="MH884508">
    <property type="protein sequence ID" value="AYP68208.1"/>
    <property type="molecule type" value="Genomic_DNA"/>
</dbReference>
<dbReference type="KEGG" id="vg:77958029"/>
<dbReference type="InterPro" id="IPR016067">
    <property type="entry name" value="S-AdoMet_deCO2ase_core"/>
</dbReference>
<keyword evidence="3" id="KW-0068">Autocatalytic cleavage</keyword>
<dbReference type="SUPFAM" id="SSF56276">
    <property type="entry name" value="S-adenosylmethionine decarboxylase"/>
    <property type="match status" value="1"/>
</dbReference>
<dbReference type="Gene3D" id="3.60.90.10">
    <property type="entry name" value="S-adenosylmethionine decarboxylase"/>
    <property type="match status" value="1"/>
</dbReference>
<dbReference type="InterPro" id="IPR017716">
    <property type="entry name" value="S-AdoMet_deCOase_pro-enz"/>
</dbReference>
<keyword evidence="6 10" id="KW-0456">Lyase</keyword>
<sequence>MSKFKIGDRVVVEKILNDFQGVEIGNTGTVENVHSDNRRYPVRVFVNEKNHSVNFSEDELMLLSEHKELEEEAKEKEEQYSTEGKHMLVDAWGVEFKKLNDLFLLRDVMSLGIEKSGAKVISIQQHKFNPNGVTIIFLLSESHFSIHTYPEQGYAGIDCYTCGDTVKPEVAVQHLLDYLEPKQVNKKVVSRGNNRGMSMYGVTSETGSATIDAEITGGVTINSSDYTSALRMDSKGNIKVHTNGSQPEVASKEEVMSMADVLKDMFNLVMKDLGDDLASTNGTSLLISNCRSLLHIELNNGSISYPDALLLKSRLIDMKNSVEVKIKENIKNYNTQSKFIDMYKVVDSMMKSIGDIT</sequence>
<dbReference type="GO" id="GO:0004014">
    <property type="term" value="F:adenosylmethionine decarboxylase activity"/>
    <property type="evidence" value="ECO:0007669"/>
    <property type="project" value="UniProtKB-EC"/>
</dbReference>
<keyword evidence="11" id="KW-1185">Reference proteome</keyword>
<dbReference type="RefSeq" id="YP_010681456.1">
    <property type="nucleotide sequence ID" value="NC_071049.1"/>
</dbReference>
<feature type="coiled-coil region" evidence="9">
    <location>
        <begin position="59"/>
        <end position="86"/>
    </location>
</feature>
<evidence type="ECO:0000256" key="6">
    <source>
        <dbReference type="ARBA" id="ARBA00023239"/>
    </source>
</evidence>
<dbReference type="Pfam" id="PF02675">
    <property type="entry name" value="AdoMet_dc"/>
    <property type="match status" value="1"/>
</dbReference>
<accession>A0A3G3BVD9</accession>
<evidence type="ECO:0000256" key="5">
    <source>
        <dbReference type="ARBA" id="ARBA00023145"/>
    </source>
</evidence>
<gene>
    <name evidence="10" type="primary">speH</name>
    <name evidence="10" type="ORF">vBBcoS136_00076</name>
</gene>
<protein>
    <submittedName>
        <fullName evidence="10">S-adenosylmethionine decarboxylase proenzyme</fullName>
        <ecNumber evidence="10">4.1.1.50</ecNumber>
    </submittedName>
</protein>
<keyword evidence="8" id="KW-0670">Pyruvate</keyword>
<keyword evidence="7" id="KW-0704">Schiff base</keyword>
<evidence type="ECO:0000313" key="11">
    <source>
        <dbReference type="Proteomes" id="UP000274199"/>
    </source>
</evidence>
<dbReference type="InterPro" id="IPR003826">
    <property type="entry name" value="AdoMetDC_fam_prok"/>
</dbReference>
<dbReference type="Proteomes" id="UP000274199">
    <property type="component" value="Segment"/>
</dbReference>
<evidence type="ECO:0000256" key="8">
    <source>
        <dbReference type="ARBA" id="ARBA00023317"/>
    </source>
</evidence>
<dbReference type="HAMAP" id="MF_00464">
    <property type="entry name" value="AdoMetDC_1"/>
    <property type="match status" value="1"/>
</dbReference>
<keyword evidence="5" id="KW-0865">Zymogen</keyword>
<evidence type="ECO:0000256" key="1">
    <source>
        <dbReference type="ARBA" id="ARBA00001928"/>
    </source>
</evidence>
<dbReference type="PANTHER" id="PTHR33866:SF2">
    <property type="entry name" value="S-ADENOSYLMETHIONINE DECARBOXYLASE PROENZYME"/>
    <property type="match status" value="1"/>
</dbReference>
<keyword evidence="4" id="KW-0620">Polyamine biosynthesis</keyword>
<dbReference type="EC" id="4.1.1.50" evidence="10"/>
<evidence type="ECO:0000256" key="2">
    <source>
        <dbReference type="ARBA" id="ARBA00022793"/>
    </source>
</evidence>
<dbReference type="PANTHER" id="PTHR33866">
    <property type="entry name" value="S-ADENOSYLMETHIONINE DECARBOXYLASE PROENZYME"/>
    <property type="match status" value="1"/>
</dbReference>
<dbReference type="GeneID" id="77958029"/>
<evidence type="ECO:0000256" key="9">
    <source>
        <dbReference type="SAM" id="Coils"/>
    </source>
</evidence>
<dbReference type="NCBIfam" id="TIGR03330">
    <property type="entry name" value="SAM_DCase_Bsu"/>
    <property type="match status" value="1"/>
</dbReference>
<keyword evidence="9" id="KW-0175">Coiled coil</keyword>
<keyword evidence="2" id="KW-0210">Decarboxylase</keyword>
<organism evidence="10 11">
    <name type="scientific">Bacillus phage vB_BcoS-136</name>
    <dbReference type="NCBI Taxonomy" id="2419619"/>
    <lineage>
        <taxon>Viruses</taxon>
        <taxon>Duplodnaviria</taxon>
        <taxon>Heunggongvirae</taxon>
        <taxon>Uroviricota</taxon>
        <taxon>Caudoviricetes</taxon>
        <taxon>Heleneionescovirinae</taxon>
        <taxon>Kenyattavirus</taxon>
        <taxon>Kenyattavirus kv136</taxon>
    </lineage>
</organism>
<proteinExistence type="inferred from homology"/>
<evidence type="ECO:0000256" key="4">
    <source>
        <dbReference type="ARBA" id="ARBA00023115"/>
    </source>
</evidence>